<feature type="transmembrane region" description="Helical" evidence="5">
    <location>
        <begin position="214"/>
        <end position="235"/>
    </location>
</feature>
<feature type="transmembrane region" description="Helical" evidence="5">
    <location>
        <begin position="255"/>
        <end position="273"/>
    </location>
</feature>
<evidence type="ECO:0000256" key="3">
    <source>
        <dbReference type="ARBA" id="ARBA00022989"/>
    </source>
</evidence>
<evidence type="ECO:0000313" key="8">
    <source>
        <dbReference type="Proteomes" id="UP000436181"/>
    </source>
</evidence>
<dbReference type="InterPro" id="IPR011701">
    <property type="entry name" value="MFS"/>
</dbReference>
<feature type="domain" description="Major facilitator superfamily (MFS) profile" evidence="6">
    <location>
        <begin position="9"/>
        <end position="393"/>
    </location>
</feature>
<evidence type="ECO:0000256" key="4">
    <source>
        <dbReference type="ARBA" id="ARBA00023136"/>
    </source>
</evidence>
<evidence type="ECO:0000313" key="7">
    <source>
        <dbReference type="EMBL" id="KAB3523282.1"/>
    </source>
</evidence>
<keyword evidence="8" id="KW-1185">Reference proteome</keyword>
<dbReference type="Gene3D" id="1.20.1250.20">
    <property type="entry name" value="MFS general substrate transporter like domains"/>
    <property type="match status" value="2"/>
</dbReference>
<evidence type="ECO:0000259" key="6">
    <source>
        <dbReference type="PROSITE" id="PS50850"/>
    </source>
</evidence>
<comment type="subcellular location">
    <subcellularLocation>
        <location evidence="1">Cell membrane</location>
        <topology evidence="1">Multi-pass membrane protein</topology>
    </subcellularLocation>
</comment>
<feature type="transmembrane region" description="Helical" evidence="5">
    <location>
        <begin position="167"/>
        <end position="188"/>
    </location>
</feature>
<dbReference type="InterPro" id="IPR036259">
    <property type="entry name" value="MFS_trans_sf"/>
</dbReference>
<feature type="transmembrane region" description="Helical" evidence="5">
    <location>
        <begin position="45"/>
        <end position="67"/>
    </location>
</feature>
<feature type="transmembrane region" description="Helical" evidence="5">
    <location>
        <begin position="79"/>
        <end position="96"/>
    </location>
</feature>
<sequence>MVDMSTQRSFGLALLGLFLLAANLRMALTSVAPVVSDIQADLGLTGAQVSIVTSLPLLVFAIVSPLVPRLLVRWGIERTLIAGTGLLAVGLIVRSLPAAALLWVGTGFIGLAIATLNVTLPALVKRDFPDRIGFVTGAYAAVQAGFAAIAAGLAVPISHASGWGEAGWRLATSVWCVMALAAFAHLIIQGRRAGREAGVGTVPSSSFNPWKHPLAWAITGFMGFQSAMFYVIVAWMSSIEQSMGISAGAAGVHQAFMNIGSLVGSFSCSVLLSRLRGQRAIVVAIAVMMGVPLIILMHAPQIAGLLIFVEGIACGLAFALSLSLFALRSRKPETAAALSGMGQGMGYVIAASGPILLGAVHDATGQWTSGLWIMVAVSVLCLLCGLAAAKDTTVD</sequence>
<feature type="transmembrane region" description="Helical" evidence="5">
    <location>
        <begin position="369"/>
        <end position="389"/>
    </location>
</feature>
<evidence type="ECO:0000256" key="1">
    <source>
        <dbReference type="ARBA" id="ARBA00004651"/>
    </source>
</evidence>
<accession>A0ABQ6VFT7</accession>
<dbReference type="InterPro" id="IPR020846">
    <property type="entry name" value="MFS_dom"/>
</dbReference>
<evidence type="ECO:0000256" key="2">
    <source>
        <dbReference type="ARBA" id="ARBA00022692"/>
    </source>
</evidence>
<dbReference type="CDD" id="cd17339">
    <property type="entry name" value="MFS_NIMT_CynX_like"/>
    <property type="match status" value="1"/>
</dbReference>
<feature type="transmembrane region" description="Helical" evidence="5">
    <location>
        <begin position="334"/>
        <end position="357"/>
    </location>
</feature>
<feature type="transmembrane region" description="Helical" evidence="5">
    <location>
        <begin position="280"/>
        <end position="299"/>
    </location>
</feature>
<dbReference type="PROSITE" id="PS50850">
    <property type="entry name" value="MFS"/>
    <property type="match status" value="1"/>
</dbReference>
<keyword evidence="4 5" id="KW-0472">Membrane</keyword>
<dbReference type="EMBL" id="WBZJ01000001">
    <property type="protein sequence ID" value="KAB3523282.1"/>
    <property type="molecule type" value="Genomic_DNA"/>
</dbReference>
<keyword evidence="3 5" id="KW-1133">Transmembrane helix</keyword>
<organism evidence="7 8">
    <name type="scientific">Corynebacterium zhongnanshanii</name>
    <dbReference type="NCBI Taxonomy" id="2768834"/>
    <lineage>
        <taxon>Bacteria</taxon>
        <taxon>Bacillati</taxon>
        <taxon>Actinomycetota</taxon>
        <taxon>Actinomycetes</taxon>
        <taxon>Mycobacteriales</taxon>
        <taxon>Corynebacteriaceae</taxon>
        <taxon>Corynebacterium</taxon>
    </lineage>
</organism>
<dbReference type="PANTHER" id="PTHR23523">
    <property type="match status" value="1"/>
</dbReference>
<dbReference type="Pfam" id="PF07690">
    <property type="entry name" value="MFS_1"/>
    <property type="match status" value="1"/>
</dbReference>
<feature type="transmembrane region" description="Helical" evidence="5">
    <location>
        <begin position="132"/>
        <end position="155"/>
    </location>
</feature>
<dbReference type="InterPro" id="IPR052524">
    <property type="entry name" value="MFS_Cyanate_Porter"/>
</dbReference>
<reference evidence="7 8" key="1">
    <citation type="submission" date="2019-10" db="EMBL/GenBank/DDBJ databases">
        <title>Corynebacterium sp novel species isolated from the respiratory tract of Marmot.</title>
        <authorList>
            <person name="Zhang G."/>
        </authorList>
    </citation>
    <scope>NUCLEOTIDE SEQUENCE [LARGE SCALE GENOMIC DNA]</scope>
    <source>
        <strain evidence="7 8">336</strain>
    </source>
</reference>
<feature type="transmembrane region" description="Helical" evidence="5">
    <location>
        <begin position="305"/>
        <end position="327"/>
    </location>
</feature>
<evidence type="ECO:0000256" key="5">
    <source>
        <dbReference type="SAM" id="Phobius"/>
    </source>
</evidence>
<name>A0ABQ6VFT7_9CORY</name>
<proteinExistence type="predicted"/>
<protein>
    <submittedName>
        <fullName evidence="7">MFS transporter</fullName>
    </submittedName>
</protein>
<feature type="transmembrane region" description="Helical" evidence="5">
    <location>
        <begin position="102"/>
        <end position="120"/>
    </location>
</feature>
<comment type="caution">
    <text evidence="7">The sequence shown here is derived from an EMBL/GenBank/DDBJ whole genome shotgun (WGS) entry which is preliminary data.</text>
</comment>
<dbReference type="SUPFAM" id="SSF103473">
    <property type="entry name" value="MFS general substrate transporter"/>
    <property type="match status" value="1"/>
</dbReference>
<gene>
    <name evidence="7" type="ORF">F8377_03865</name>
</gene>
<dbReference type="PANTHER" id="PTHR23523:SF2">
    <property type="entry name" value="2-NITROIMIDAZOLE TRANSPORTER"/>
    <property type="match status" value="1"/>
</dbReference>
<dbReference type="Proteomes" id="UP000436181">
    <property type="component" value="Unassembled WGS sequence"/>
</dbReference>
<keyword evidence="2 5" id="KW-0812">Transmembrane</keyword>